<dbReference type="SUPFAM" id="SSF52141">
    <property type="entry name" value="Uracil-DNA glycosylase-like"/>
    <property type="match status" value="1"/>
</dbReference>
<dbReference type="CDD" id="cd19375">
    <property type="entry name" value="UDG-F3-like_SMUG2"/>
    <property type="match status" value="1"/>
</dbReference>
<dbReference type="RefSeq" id="WP_264280152.1">
    <property type="nucleotide sequence ID" value="NZ_CP107006.1"/>
</dbReference>
<evidence type="ECO:0000313" key="2">
    <source>
        <dbReference type="EMBL" id="UYQ91780.1"/>
    </source>
</evidence>
<dbReference type="Proteomes" id="UP001162741">
    <property type="component" value="Chromosome"/>
</dbReference>
<organism evidence="2 3">
    <name type="scientific">Chitinophaga horti</name>
    <dbReference type="NCBI Taxonomy" id="2920382"/>
    <lineage>
        <taxon>Bacteria</taxon>
        <taxon>Pseudomonadati</taxon>
        <taxon>Bacteroidota</taxon>
        <taxon>Chitinophagia</taxon>
        <taxon>Chitinophagales</taxon>
        <taxon>Chitinophagaceae</taxon>
        <taxon>Chitinophaga</taxon>
    </lineage>
</organism>
<protein>
    <submittedName>
        <fullName evidence="2">SMUG2 DNA glycosylase family protein</fullName>
    </submittedName>
</protein>
<dbReference type="InterPro" id="IPR036895">
    <property type="entry name" value="Uracil-DNA_glycosylase-like_sf"/>
</dbReference>
<dbReference type="InterPro" id="IPR032579">
    <property type="entry name" value="Phe_SMUG2-like"/>
</dbReference>
<reference evidence="2" key="1">
    <citation type="submission" date="2022-10" db="EMBL/GenBank/DDBJ databases">
        <title>Chitinophaga sp. nov., isolated from soil.</title>
        <authorList>
            <person name="Jeon C.O."/>
        </authorList>
    </citation>
    <scope>NUCLEOTIDE SEQUENCE</scope>
    <source>
        <strain evidence="2">R8</strain>
    </source>
</reference>
<proteinExistence type="predicted"/>
<keyword evidence="3" id="KW-1185">Reference proteome</keyword>
<feature type="domain" description="Uracil-DNA glycosylase-like" evidence="1">
    <location>
        <begin position="50"/>
        <end position="229"/>
    </location>
</feature>
<evidence type="ECO:0000313" key="3">
    <source>
        <dbReference type="Proteomes" id="UP001162741"/>
    </source>
</evidence>
<dbReference type="Pfam" id="PF03167">
    <property type="entry name" value="UDG"/>
    <property type="match status" value="1"/>
</dbReference>
<sequence length="234" mass="27077">MKKQTFAEQVIAFNRHLQYNGSLPPGIRIMNPFREQPQVMDIMQQFYRKYYSDQHPRRMIMGINPGRLGSGATGIPFTDTKRLAEVVGIHIEGLKTHEPSSVFVYDVIAAYGGPEAFYRDFYFASVSPLGFTSVQADGSEINYNYYDSKALTNAVYEFMVSSIRQQLEFGIDTRVCYCFGTGKNAAFLSKLNEQERFFDKIVPLEHPRYVMQYKLKRKQEYIDKYLEAFEAYSS</sequence>
<dbReference type="Gene3D" id="3.40.470.10">
    <property type="entry name" value="Uracil-DNA glycosylase-like domain"/>
    <property type="match status" value="1"/>
</dbReference>
<dbReference type="EMBL" id="CP107006">
    <property type="protein sequence ID" value="UYQ91780.1"/>
    <property type="molecule type" value="Genomic_DNA"/>
</dbReference>
<evidence type="ECO:0000259" key="1">
    <source>
        <dbReference type="Pfam" id="PF03167"/>
    </source>
</evidence>
<gene>
    <name evidence="2" type="ORF">MKQ68_16965</name>
</gene>
<accession>A0ABY6IWV7</accession>
<dbReference type="InterPro" id="IPR005122">
    <property type="entry name" value="Uracil-DNA_glycosylase-like"/>
</dbReference>
<name>A0ABY6IWV7_9BACT</name>